<evidence type="ECO:0000313" key="9">
    <source>
        <dbReference type="EMBL" id="KAK4186691.1"/>
    </source>
</evidence>
<comment type="caution">
    <text evidence="9">The sequence shown here is derived from an EMBL/GenBank/DDBJ whole genome shotgun (WGS) entry which is preliminary data.</text>
</comment>
<sequence>MLRSILPLGVALLGATSVLAVDPPSCSLDKKCPKEAPCCSQYNQCGVGAFCLGGCDPRMSFSLDSCMPAPVCKDKTYKMDSLDRYRDISEYLGDSSKVDWVGQGEPLLYNGNTLLTMPPKSVGTVLATTTYMWYGSVKAKIKTSRGAGVVTAFILFSDVKDEIDYEWVGVDLNTAQTNYYFQGITDYTQTGNLTVKDTYNTFHDYEIQWTPDEIKWLIDGKVGRVKKRADTWNATANQWNFPQTPSRVQISIWPGGLETNAKGTVDWAGGPIDWKGEEIQKYGYYFATFGEIKVECWKTDKAPGTSKGISYYYNDISALNNTVVDSNKGTILKSFLGTGTDVNKGDTTQSGSASSTSAVHAIPGGGVAPGGVVPGAGNNQNQGNNNNNGGSGGGSGGSGSTGNNNCGTSNFAQECNPGGGGDGAQGSTNGNTNNSARGADRTLGSSALAVIIGIAGLLLL</sequence>
<accession>A0AAN6WSH5</accession>
<name>A0AAN6WSH5_9PEZI</name>
<dbReference type="Proteomes" id="UP001302126">
    <property type="component" value="Unassembled WGS sequence"/>
</dbReference>
<comment type="function">
    <text evidence="5">Dual chitinase/transglycosylase that plays a role in cell wall architecture. Chitinase and transglycosylase activities are coupled. Required for the polysaccharide cross-linking at the septa and the cell wall. More specifically, transfers chitin to 1,6-beta-glucan in the cell wall.</text>
</comment>
<dbReference type="GO" id="GO:0004553">
    <property type="term" value="F:hydrolase activity, hydrolyzing O-glycosyl compounds"/>
    <property type="evidence" value="ECO:0007669"/>
    <property type="project" value="InterPro"/>
</dbReference>
<dbReference type="EMBL" id="MU864417">
    <property type="protein sequence ID" value="KAK4186691.1"/>
    <property type="molecule type" value="Genomic_DNA"/>
</dbReference>
<dbReference type="InterPro" id="IPR013320">
    <property type="entry name" value="ConA-like_dom_sf"/>
</dbReference>
<dbReference type="PROSITE" id="PS51762">
    <property type="entry name" value="GH16_2"/>
    <property type="match status" value="1"/>
</dbReference>
<dbReference type="SUPFAM" id="SSF49899">
    <property type="entry name" value="Concanavalin A-like lectins/glucanases"/>
    <property type="match status" value="1"/>
</dbReference>
<feature type="compositionally biased region" description="Low complexity" evidence="6">
    <location>
        <begin position="347"/>
        <end position="361"/>
    </location>
</feature>
<organism evidence="9 10">
    <name type="scientific">Podospora australis</name>
    <dbReference type="NCBI Taxonomy" id="1536484"/>
    <lineage>
        <taxon>Eukaryota</taxon>
        <taxon>Fungi</taxon>
        <taxon>Dikarya</taxon>
        <taxon>Ascomycota</taxon>
        <taxon>Pezizomycotina</taxon>
        <taxon>Sordariomycetes</taxon>
        <taxon>Sordariomycetidae</taxon>
        <taxon>Sordariales</taxon>
        <taxon>Podosporaceae</taxon>
        <taxon>Podospora</taxon>
    </lineage>
</organism>
<feature type="region of interest" description="Disordered" evidence="6">
    <location>
        <begin position="337"/>
        <end position="405"/>
    </location>
</feature>
<dbReference type="PANTHER" id="PTHR10963:SF22">
    <property type="entry name" value="GLYCOSIDASE CRH2-RELATED"/>
    <property type="match status" value="1"/>
</dbReference>
<evidence type="ECO:0000259" key="8">
    <source>
        <dbReference type="PROSITE" id="PS51762"/>
    </source>
</evidence>
<keyword evidence="2" id="KW-0378">Hydrolase</keyword>
<reference evidence="9" key="1">
    <citation type="journal article" date="2023" name="Mol. Phylogenet. Evol.">
        <title>Genome-scale phylogeny and comparative genomics of the fungal order Sordariales.</title>
        <authorList>
            <person name="Hensen N."/>
            <person name="Bonometti L."/>
            <person name="Westerberg I."/>
            <person name="Brannstrom I.O."/>
            <person name="Guillou S."/>
            <person name="Cros-Aarteil S."/>
            <person name="Calhoun S."/>
            <person name="Haridas S."/>
            <person name="Kuo A."/>
            <person name="Mondo S."/>
            <person name="Pangilinan J."/>
            <person name="Riley R."/>
            <person name="LaButti K."/>
            <person name="Andreopoulos B."/>
            <person name="Lipzen A."/>
            <person name="Chen C."/>
            <person name="Yan M."/>
            <person name="Daum C."/>
            <person name="Ng V."/>
            <person name="Clum A."/>
            <person name="Steindorff A."/>
            <person name="Ohm R.A."/>
            <person name="Martin F."/>
            <person name="Silar P."/>
            <person name="Natvig D.O."/>
            <person name="Lalanne C."/>
            <person name="Gautier V."/>
            <person name="Ament-Velasquez S.L."/>
            <person name="Kruys A."/>
            <person name="Hutchinson M.I."/>
            <person name="Powell A.J."/>
            <person name="Barry K."/>
            <person name="Miller A.N."/>
            <person name="Grigoriev I.V."/>
            <person name="Debuchy R."/>
            <person name="Gladieux P."/>
            <person name="Hiltunen Thoren M."/>
            <person name="Johannesson H."/>
        </authorList>
    </citation>
    <scope>NUCLEOTIDE SEQUENCE</scope>
    <source>
        <strain evidence="9">PSN309</strain>
    </source>
</reference>
<keyword evidence="10" id="KW-1185">Reference proteome</keyword>
<dbReference type="InterPro" id="IPR000757">
    <property type="entry name" value="Beta-glucanase-like"/>
</dbReference>
<dbReference type="InterPro" id="IPR050546">
    <property type="entry name" value="Glycosyl_Hydrlase_16"/>
</dbReference>
<feature type="domain" description="GH16" evidence="8">
    <location>
        <begin position="89"/>
        <end position="276"/>
    </location>
</feature>
<feature type="signal peptide" evidence="7">
    <location>
        <begin position="1"/>
        <end position="20"/>
    </location>
</feature>
<feature type="compositionally biased region" description="Gly residues" evidence="6">
    <location>
        <begin position="363"/>
        <end position="374"/>
    </location>
</feature>
<feature type="chain" id="PRO_5042917711" evidence="7">
    <location>
        <begin position="21"/>
        <end position="460"/>
    </location>
</feature>
<protein>
    <submittedName>
        <fullName evidence="9">Concanavalin A-like lectin/glucanase domain-containing protein</fullName>
    </submittedName>
</protein>
<dbReference type="GO" id="GO:0031505">
    <property type="term" value="P:fungal-type cell wall organization"/>
    <property type="evidence" value="ECO:0007669"/>
    <property type="project" value="TreeGrafter"/>
</dbReference>
<evidence type="ECO:0000256" key="4">
    <source>
        <dbReference type="ARBA" id="ARBA00038074"/>
    </source>
</evidence>
<dbReference type="Gene3D" id="2.60.120.200">
    <property type="match status" value="1"/>
</dbReference>
<evidence type="ECO:0000256" key="1">
    <source>
        <dbReference type="ARBA" id="ARBA00022729"/>
    </source>
</evidence>
<feature type="compositionally biased region" description="Polar residues" evidence="6">
    <location>
        <begin position="425"/>
        <end position="436"/>
    </location>
</feature>
<dbReference type="GO" id="GO:0009277">
    <property type="term" value="C:fungal-type cell wall"/>
    <property type="evidence" value="ECO:0007669"/>
    <property type="project" value="TreeGrafter"/>
</dbReference>
<gene>
    <name evidence="9" type="ORF">QBC35DRAFT_256114</name>
</gene>
<keyword evidence="3" id="KW-0326">Glycosidase</keyword>
<dbReference type="Pfam" id="PF00722">
    <property type="entry name" value="Glyco_hydro_16"/>
    <property type="match status" value="1"/>
</dbReference>
<comment type="similarity">
    <text evidence="4">Belongs to the glycosyl hydrolase 16 family. CRH1 subfamily.</text>
</comment>
<dbReference type="GO" id="GO:0016757">
    <property type="term" value="F:glycosyltransferase activity"/>
    <property type="evidence" value="ECO:0007669"/>
    <property type="project" value="TreeGrafter"/>
</dbReference>
<feature type="region of interest" description="Disordered" evidence="6">
    <location>
        <begin position="417"/>
        <end position="440"/>
    </location>
</feature>
<feature type="compositionally biased region" description="Low complexity" evidence="6">
    <location>
        <begin position="375"/>
        <end position="388"/>
    </location>
</feature>
<dbReference type="GO" id="GO:0005975">
    <property type="term" value="P:carbohydrate metabolic process"/>
    <property type="evidence" value="ECO:0007669"/>
    <property type="project" value="InterPro"/>
</dbReference>
<evidence type="ECO:0000256" key="5">
    <source>
        <dbReference type="ARBA" id="ARBA00093308"/>
    </source>
</evidence>
<dbReference type="PANTHER" id="PTHR10963">
    <property type="entry name" value="GLYCOSYL HYDROLASE-RELATED"/>
    <property type="match status" value="1"/>
</dbReference>
<proteinExistence type="inferred from homology"/>
<dbReference type="AlphaFoldDB" id="A0AAN6WSH5"/>
<dbReference type="FunFam" id="2.60.120.200:FF:000159">
    <property type="entry name" value="Glycosidase"/>
    <property type="match status" value="1"/>
</dbReference>
<keyword evidence="1 7" id="KW-0732">Signal</keyword>
<feature type="compositionally biased region" description="Gly residues" evidence="6">
    <location>
        <begin position="389"/>
        <end position="400"/>
    </location>
</feature>
<evidence type="ECO:0000256" key="6">
    <source>
        <dbReference type="SAM" id="MobiDB-lite"/>
    </source>
</evidence>
<evidence type="ECO:0000256" key="3">
    <source>
        <dbReference type="ARBA" id="ARBA00023295"/>
    </source>
</evidence>
<evidence type="ECO:0000256" key="2">
    <source>
        <dbReference type="ARBA" id="ARBA00022801"/>
    </source>
</evidence>
<evidence type="ECO:0000256" key="7">
    <source>
        <dbReference type="SAM" id="SignalP"/>
    </source>
</evidence>
<evidence type="ECO:0000313" key="10">
    <source>
        <dbReference type="Proteomes" id="UP001302126"/>
    </source>
</evidence>
<reference evidence="9" key="2">
    <citation type="submission" date="2023-05" db="EMBL/GenBank/DDBJ databases">
        <authorList>
            <consortium name="Lawrence Berkeley National Laboratory"/>
            <person name="Steindorff A."/>
            <person name="Hensen N."/>
            <person name="Bonometti L."/>
            <person name="Westerberg I."/>
            <person name="Brannstrom I.O."/>
            <person name="Guillou S."/>
            <person name="Cros-Aarteil S."/>
            <person name="Calhoun S."/>
            <person name="Haridas S."/>
            <person name="Kuo A."/>
            <person name="Mondo S."/>
            <person name="Pangilinan J."/>
            <person name="Riley R."/>
            <person name="Labutti K."/>
            <person name="Andreopoulos B."/>
            <person name="Lipzen A."/>
            <person name="Chen C."/>
            <person name="Yanf M."/>
            <person name="Daum C."/>
            <person name="Ng V."/>
            <person name="Clum A."/>
            <person name="Ohm R."/>
            <person name="Martin F."/>
            <person name="Silar P."/>
            <person name="Natvig D."/>
            <person name="Lalanne C."/>
            <person name="Gautier V."/>
            <person name="Ament-Velasquez S.L."/>
            <person name="Kruys A."/>
            <person name="Hutchinson M.I."/>
            <person name="Powell A.J."/>
            <person name="Barry K."/>
            <person name="Miller A.N."/>
            <person name="Grigoriev I.V."/>
            <person name="Debuchy R."/>
            <person name="Gladieux P."/>
            <person name="Thoren M.H."/>
            <person name="Johannesson H."/>
        </authorList>
    </citation>
    <scope>NUCLEOTIDE SEQUENCE</scope>
    <source>
        <strain evidence="9">PSN309</strain>
    </source>
</reference>